<evidence type="ECO:0000259" key="1">
    <source>
        <dbReference type="SMART" id="SM01058"/>
    </source>
</evidence>
<sequence>MTTSSFVAGDYVVYPAHGVGRVMDIEKQVIGGHELELFVITFERERMTLRVPVAKAKNAGLRKLSTRKVMETALTTLQGRARIKRAMWSRRAQEYEAKINSGDPCAIAEVVRDLHRSATQPEQSYSERQIYEQALERLACELAAVEDIAADAATAKLEKLLLAA</sequence>
<dbReference type="Gene3D" id="1.20.58.1290">
    <property type="entry name" value="CarD-like, C-terminal domain"/>
    <property type="match status" value="1"/>
</dbReference>
<dbReference type="OrthoDB" id="9786074at2"/>
<dbReference type="AlphaFoldDB" id="A0A1N7MR53"/>
<dbReference type="STRING" id="80876.SAMN05421779_104291"/>
<keyword evidence="3" id="KW-1185">Reference proteome</keyword>
<dbReference type="SMART" id="SM01058">
    <property type="entry name" value="CarD_TRCF"/>
    <property type="match status" value="1"/>
</dbReference>
<reference evidence="2 3" key="1">
    <citation type="submission" date="2017-01" db="EMBL/GenBank/DDBJ databases">
        <authorList>
            <person name="Mah S.A."/>
            <person name="Swanson W.J."/>
            <person name="Moy G.W."/>
            <person name="Vacquier V.D."/>
        </authorList>
    </citation>
    <scope>NUCLEOTIDE SEQUENCE [LARGE SCALE GENOMIC DNA]</scope>
    <source>
        <strain evidence="2 3">DSM 11589</strain>
    </source>
</reference>
<dbReference type="Pfam" id="PF02559">
    <property type="entry name" value="CarD_TRCF_RID"/>
    <property type="match status" value="1"/>
</dbReference>
<dbReference type="InterPro" id="IPR042215">
    <property type="entry name" value="CarD-like_C"/>
</dbReference>
<name>A0A1N7MR53_9PROT</name>
<accession>A0A1N7MR53</accession>
<dbReference type="Proteomes" id="UP000185678">
    <property type="component" value="Unassembled WGS sequence"/>
</dbReference>
<dbReference type="RefSeq" id="WP_076400724.1">
    <property type="nucleotide sequence ID" value="NZ_FTOA01000004.1"/>
</dbReference>
<dbReference type="Pfam" id="PF21095">
    <property type="entry name" value="CarD_C"/>
    <property type="match status" value="1"/>
</dbReference>
<dbReference type="Gene3D" id="2.40.10.170">
    <property type="match status" value="1"/>
</dbReference>
<evidence type="ECO:0000313" key="3">
    <source>
        <dbReference type="Proteomes" id="UP000185678"/>
    </source>
</evidence>
<evidence type="ECO:0000313" key="2">
    <source>
        <dbReference type="EMBL" id="SIS88542.1"/>
    </source>
</evidence>
<gene>
    <name evidence="2" type="ORF">SAMN05421779_104291</name>
</gene>
<dbReference type="EMBL" id="FTOA01000004">
    <property type="protein sequence ID" value="SIS88542.1"/>
    <property type="molecule type" value="Genomic_DNA"/>
</dbReference>
<dbReference type="InterPro" id="IPR036101">
    <property type="entry name" value="CarD-like/TRCF_RID_sf"/>
</dbReference>
<feature type="domain" description="CarD-like/TRCF RNAP-interacting" evidence="1">
    <location>
        <begin position="5"/>
        <end position="115"/>
    </location>
</feature>
<dbReference type="PANTHER" id="PTHR38447">
    <property type="entry name" value="TRANSCRIPTION FACTOR YDEB-RELATED"/>
    <property type="match status" value="1"/>
</dbReference>
<dbReference type="InterPro" id="IPR003711">
    <property type="entry name" value="CarD-like/TRCF_RID"/>
</dbReference>
<proteinExistence type="predicted"/>
<organism evidence="2 3">
    <name type="scientific">Insolitispirillum peregrinum</name>
    <dbReference type="NCBI Taxonomy" id="80876"/>
    <lineage>
        <taxon>Bacteria</taxon>
        <taxon>Pseudomonadati</taxon>
        <taxon>Pseudomonadota</taxon>
        <taxon>Alphaproteobacteria</taxon>
        <taxon>Rhodospirillales</taxon>
        <taxon>Novispirillaceae</taxon>
        <taxon>Insolitispirillum</taxon>
    </lineage>
</organism>
<dbReference type="InterPro" id="IPR048792">
    <property type="entry name" value="CarD_C"/>
</dbReference>
<protein>
    <submittedName>
        <fullName evidence="2">Transcriptional regulator, CarD family</fullName>
    </submittedName>
</protein>
<dbReference type="SUPFAM" id="SSF141259">
    <property type="entry name" value="CarD-like"/>
    <property type="match status" value="1"/>
</dbReference>
<dbReference type="InterPro" id="IPR052531">
    <property type="entry name" value="CarD-like_regulator"/>
</dbReference>
<dbReference type="PANTHER" id="PTHR38447:SF1">
    <property type="entry name" value="RNA POLYMERASE-BINDING TRANSCRIPTION FACTOR CARD"/>
    <property type="match status" value="1"/>
</dbReference>
<dbReference type="GO" id="GO:0009303">
    <property type="term" value="P:rRNA transcription"/>
    <property type="evidence" value="ECO:0007669"/>
    <property type="project" value="TreeGrafter"/>
</dbReference>